<evidence type="ECO:0000256" key="4">
    <source>
        <dbReference type="ARBA" id="ARBA00017719"/>
    </source>
</evidence>
<feature type="domain" description="S1 motif" evidence="16">
    <location>
        <begin position="38"/>
        <end position="125"/>
    </location>
</feature>
<dbReference type="NCBIfam" id="TIGR00757">
    <property type="entry name" value="RNaseEG"/>
    <property type="match status" value="1"/>
</dbReference>
<evidence type="ECO:0000256" key="14">
    <source>
        <dbReference type="ARBA" id="ARBA00022842"/>
    </source>
</evidence>
<protein>
    <recommendedName>
        <fullName evidence="4">Ribonuclease G</fullName>
    </recommendedName>
</protein>
<dbReference type="GO" id="GO:0000049">
    <property type="term" value="F:tRNA binding"/>
    <property type="evidence" value="ECO:0007669"/>
    <property type="project" value="UniProtKB-KW"/>
</dbReference>
<keyword evidence="12" id="KW-0255">Endonuclease</keyword>
<dbReference type="PATRIC" id="fig|1304284.3.peg.2085"/>
<keyword evidence="5" id="KW-0963">Cytoplasm</keyword>
<dbReference type="GO" id="GO:0046872">
    <property type="term" value="F:metal ion binding"/>
    <property type="evidence" value="ECO:0007669"/>
    <property type="project" value="UniProtKB-KW"/>
</dbReference>
<dbReference type="Pfam" id="PF20833">
    <property type="entry name" value="RNase_E_G_Thio"/>
    <property type="match status" value="1"/>
</dbReference>
<comment type="caution">
    <text evidence="17">The sequence shown here is derived from an EMBL/GenBank/DDBJ whole genome shotgun (WGS) entry which is preliminary data.</text>
</comment>
<keyword evidence="9" id="KW-0540">Nuclease</keyword>
<dbReference type="RefSeq" id="WP_006315678.1">
    <property type="nucleotide sequence ID" value="NZ_ARZA01000236.1"/>
</dbReference>
<dbReference type="SUPFAM" id="SSF50249">
    <property type="entry name" value="Nucleic acid-binding proteins"/>
    <property type="match status" value="1"/>
</dbReference>
<keyword evidence="18" id="KW-1185">Reference proteome</keyword>
<evidence type="ECO:0000256" key="7">
    <source>
        <dbReference type="ARBA" id="ARBA00022555"/>
    </source>
</evidence>
<dbReference type="InterPro" id="IPR003029">
    <property type="entry name" value="S1_domain"/>
</dbReference>
<name>R1CM83_9FIRM</name>
<comment type="similarity">
    <text evidence="3">Belongs to the RNase E/G family. RNase G subfamily.</text>
</comment>
<dbReference type="Gene3D" id="3.40.1260.20">
    <property type="entry name" value="Ribonuclease E, catalytic domain"/>
    <property type="match status" value="1"/>
</dbReference>
<dbReference type="GO" id="GO:0008033">
    <property type="term" value="P:tRNA processing"/>
    <property type="evidence" value="ECO:0007669"/>
    <property type="project" value="UniProtKB-KW"/>
</dbReference>
<evidence type="ECO:0000256" key="8">
    <source>
        <dbReference type="ARBA" id="ARBA00022694"/>
    </source>
</evidence>
<dbReference type="GO" id="GO:0016787">
    <property type="term" value="F:hydrolase activity"/>
    <property type="evidence" value="ECO:0007669"/>
    <property type="project" value="UniProtKB-KW"/>
</dbReference>
<gene>
    <name evidence="17" type="ORF">L21TH_2120</name>
</gene>
<comment type="cofactor">
    <cofactor evidence="1">
        <name>Mg(2+)</name>
        <dbReference type="ChEBI" id="CHEBI:18420"/>
    </cofactor>
</comment>
<evidence type="ECO:0000313" key="17">
    <source>
        <dbReference type="EMBL" id="EOC99815.1"/>
    </source>
</evidence>
<dbReference type="PROSITE" id="PS50126">
    <property type="entry name" value="S1"/>
    <property type="match status" value="1"/>
</dbReference>
<dbReference type="EMBL" id="ARZA01000236">
    <property type="protein sequence ID" value="EOC99815.1"/>
    <property type="molecule type" value="Genomic_DNA"/>
</dbReference>
<sequence length="496" mass="56786">MNQIIIDCGLNQDRAAILENNDLVELYIEEDKNKRILGNIYKGRVVNVLQGMQAAFVDIGLEKNAFLYVKDAIPKDMLLNKDVDLKDISIRDVVKSGQELVVQVIKEPIGTKGARITTHITLPGRYLVLMPYTDYIGISRRIEDKEERDRLKKLADEIKPDDMGIILRTAANGVELNDLKEDLKFLVKIFTKIDRDKNLGFAPRVIYKDMDLVHRTVRDLFTDGIHKLIINDKEKYDSIVDLVELISPHLKSRVEYFDSSYDVFSYFGIDSMIKKALERKVWLKSGGYIVIDNTEALTSIDVNTGKYVGSIDLEDTVFKTNIEAAKEIAKQLRLRNIGGIIIIDFIDMNEEEDVKAVLECLEKELKKDRTKTTVLGITKLGLVEMTRKKARSRLSSKIQAKCPHCDGTGKVYSEHYIIKSIEKEVKRIKVHTNAEAVIFEINKFHYDKIVNNNKSYIDQLEEKYGIKVFLTSSIDIDINDLKVKSMGKLEYIKNIL</sequence>
<dbReference type="STRING" id="1304284.L21TH_2120"/>
<keyword evidence="13" id="KW-0378">Hydrolase</keyword>
<dbReference type="GO" id="GO:0004519">
    <property type="term" value="F:endonuclease activity"/>
    <property type="evidence" value="ECO:0007669"/>
    <property type="project" value="UniProtKB-KW"/>
</dbReference>
<dbReference type="Gene3D" id="2.40.50.140">
    <property type="entry name" value="Nucleic acid-binding proteins"/>
    <property type="match status" value="1"/>
</dbReference>
<dbReference type="OrthoDB" id="9804278at2"/>
<reference evidence="17 18" key="1">
    <citation type="journal article" date="2015" name="Geomicrobiol. J.">
        <title>Caldisalinibacter kiritimatiensis gen. nov., sp. nov., a moderately thermohalophilic thiosulfate-reducing bacterium from a hypersaline microbial mat.</title>
        <authorList>
            <person name="Ben Hania W."/>
            <person name="Joseph M."/>
            <person name="Fiebig A."/>
            <person name="Bunk B."/>
            <person name="Klenk H.-P."/>
            <person name="Fardeau M.-L."/>
            <person name="Spring S."/>
        </authorList>
    </citation>
    <scope>NUCLEOTIDE SEQUENCE [LARGE SCALE GENOMIC DNA]</scope>
    <source>
        <strain evidence="17 18">L21-TH-D2</strain>
    </source>
</reference>
<evidence type="ECO:0000256" key="2">
    <source>
        <dbReference type="ARBA" id="ARBA00004496"/>
    </source>
</evidence>
<dbReference type="Pfam" id="PF10150">
    <property type="entry name" value="RNase_E_G"/>
    <property type="match status" value="1"/>
</dbReference>
<dbReference type="InterPro" id="IPR012340">
    <property type="entry name" value="NA-bd_OB-fold"/>
</dbReference>
<keyword evidence="15" id="KW-0694">RNA-binding</keyword>
<evidence type="ECO:0000256" key="5">
    <source>
        <dbReference type="ARBA" id="ARBA00022490"/>
    </source>
</evidence>
<evidence type="ECO:0000256" key="1">
    <source>
        <dbReference type="ARBA" id="ARBA00001946"/>
    </source>
</evidence>
<dbReference type="GO" id="GO:0004540">
    <property type="term" value="F:RNA nuclease activity"/>
    <property type="evidence" value="ECO:0007669"/>
    <property type="project" value="InterPro"/>
</dbReference>
<evidence type="ECO:0000256" key="12">
    <source>
        <dbReference type="ARBA" id="ARBA00022759"/>
    </source>
</evidence>
<evidence type="ECO:0000256" key="9">
    <source>
        <dbReference type="ARBA" id="ARBA00022722"/>
    </source>
</evidence>
<dbReference type="PANTHER" id="PTHR30001">
    <property type="entry name" value="RIBONUCLEASE"/>
    <property type="match status" value="1"/>
</dbReference>
<dbReference type="GO" id="GO:0006364">
    <property type="term" value="P:rRNA processing"/>
    <property type="evidence" value="ECO:0007669"/>
    <property type="project" value="UniProtKB-KW"/>
</dbReference>
<dbReference type="InterPro" id="IPR004659">
    <property type="entry name" value="RNase_E/G"/>
</dbReference>
<dbReference type="InterPro" id="IPR048583">
    <property type="entry name" value="RNase_E_G_thioredoxin-like"/>
</dbReference>
<evidence type="ECO:0000313" key="18">
    <source>
        <dbReference type="Proteomes" id="UP000013378"/>
    </source>
</evidence>
<dbReference type="InterPro" id="IPR019307">
    <property type="entry name" value="RNA-bd_AU-1/RNase_E/G"/>
</dbReference>
<dbReference type="PANTHER" id="PTHR30001:SF0">
    <property type="entry name" value="RIBONUCLEASE G"/>
    <property type="match status" value="1"/>
</dbReference>
<evidence type="ECO:0000256" key="6">
    <source>
        <dbReference type="ARBA" id="ARBA00022552"/>
    </source>
</evidence>
<evidence type="ECO:0000256" key="10">
    <source>
        <dbReference type="ARBA" id="ARBA00022723"/>
    </source>
</evidence>
<dbReference type="AlphaFoldDB" id="R1CM83"/>
<organism evidence="17 18">
    <name type="scientific">Caldisalinibacter kiritimatiensis</name>
    <dbReference type="NCBI Taxonomy" id="1304284"/>
    <lineage>
        <taxon>Bacteria</taxon>
        <taxon>Bacillati</taxon>
        <taxon>Bacillota</taxon>
        <taxon>Tissierellia</taxon>
        <taxon>Tissierellales</taxon>
        <taxon>Thermohalobacteraceae</taxon>
        <taxon>Caldisalinibacter</taxon>
    </lineage>
</organism>
<evidence type="ECO:0000256" key="11">
    <source>
        <dbReference type="ARBA" id="ARBA00022730"/>
    </source>
</evidence>
<dbReference type="SMART" id="SM00316">
    <property type="entry name" value="S1"/>
    <property type="match status" value="1"/>
</dbReference>
<keyword evidence="8" id="KW-0819">tRNA processing</keyword>
<comment type="subcellular location">
    <subcellularLocation>
        <location evidence="2">Cytoplasm</location>
    </subcellularLocation>
</comment>
<evidence type="ECO:0000256" key="3">
    <source>
        <dbReference type="ARBA" id="ARBA00005663"/>
    </source>
</evidence>
<dbReference type="CDD" id="cd04453">
    <property type="entry name" value="S1_RNase_E"/>
    <property type="match status" value="1"/>
</dbReference>
<dbReference type="eggNOG" id="COG1530">
    <property type="taxonomic scope" value="Bacteria"/>
</dbReference>
<evidence type="ECO:0000256" key="15">
    <source>
        <dbReference type="ARBA" id="ARBA00022884"/>
    </source>
</evidence>
<evidence type="ECO:0000259" key="16">
    <source>
        <dbReference type="PROSITE" id="PS50126"/>
    </source>
</evidence>
<dbReference type="GO" id="GO:0005737">
    <property type="term" value="C:cytoplasm"/>
    <property type="evidence" value="ECO:0007669"/>
    <property type="project" value="UniProtKB-SubCell"/>
</dbReference>
<evidence type="ECO:0000256" key="13">
    <source>
        <dbReference type="ARBA" id="ARBA00022801"/>
    </source>
</evidence>
<keyword evidence="7" id="KW-0820">tRNA-binding</keyword>
<dbReference type="GO" id="GO:0019843">
    <property type="term" value="F:rRNA binding"/>
    <property type="evidence" value="ECO:0007669"/>
    <property type="project" value="UniProtKB-KW"/>
</dbReference>
<keyword evidence="6" id="KW-0698">rRNA processing</keyword>
<proteinExistence type="inferred from homology"/>
<keyword evidence="10" id="KW-0479">Metal-binding</keyword>
<keyword evidence="11" id="KW-0699">rRNA-binding</keyword>
<dbReference type="Proteomes" id="UP000013378">
    <property type="component" value="Unassembled WGS sequence"/>
</dbReference>
<keyword evidence="14" id="KW-0460">Magnesium</keyword>
<accession>R1CM83</accession>